<dbReference type="Pfam" id="PF13863">
    <property type="entry name" value="DUF4200"/>
    <property type="match status" value="1"/>
</dbReference>
<evidence type="ECO:0000256" key="1">
    <source>
        <dbReference type="ARBA" id="ARBA00023054"/>
    </source>
</evidence>
<feature type="coiled-coil region" evidence="2">
    <location>
        <begin position="342"/>
        <end position="408"/>
    </location>
</feature>
<dbReference type="EMBL" id="BRXU01000001">
    <property type="protein sequence ID" value="GLC47582.1"/>
    <property type="molecule type" value="Genomic_DNA"/>
</dbReference>
<dbReference type="Proteomes" id="UP001165080">
    <property type="component" value="Unassembled WGS sequence"/>
</dbReference>
<feature type="domain" description="DUF4200" evidence="4">
    <location>
        <begin position="118"/>
        <end position="235"/>
    </location>
</feature>
<feature type="region of interest" description="Disordered" evidence="3">
    <location>
        <begin position="416"/>
        <end position="454"/>
    </location>
</feature>
<keyword evidence="6" id="KW-1185">Reference proteome</keyword>
<feature type="region of interest" description="Disordered" evidence="3">
    <location>
        <begin position="85"/>
        <end position="110"/>
    </location>
</feature>
<proteinExistence type="predicted"/>
<accession>A0A9W6B7S1</accession>
<dbReference type="InterPro" id="IPR025252">
    <property type="entry name" value="DUF4200"/>
</dbReference>
<evidence type="ECO:0000313" key="5">
    <source>
        <dbReference type="EMBL" id="GLC47582.1"/>
    </source>
</evidence>
<sequence>MPLYEESSLQGGSQMPRSVSEAAITANNPFNIPADEEIFRFREEERSRKEQQKVAAQTTGVADKTTFAAQMQATATPDARALLRELRPPKGPKPSSTLATSSIGTLDRRKEKENMSDFIAKKREIFLLQMSLDTKRAEIKKLEERARQREEALKKSEQMLEEDALRFDAFLKENDEKVQEAIKRAETEAKAKQDKVLEIKRLNTATAALRSELNKYEEQLEDCRRYKDFLDSITPPEWFEQQAAKLQRRKDALVAEWQAQCDALRQRREAGLAAKLQAESDYANARTQQQAERAERAIKDSLAFLKEIMKEREPPPPNLDFQMDPDDEEMYFQEPAQLLSVYKQLEESNLFYIQNAQETEEALEELRQKLRDTRARMDAEALALQGQVSSLQAAIVAAREKARRLKDRTLENEGAFTLSMGNTGGAGGGGSGGASGQPGGGGGGSGGAGAGGQPVNLKQLGDKVREVYVRCGFDADASISTLQMLTNIEMKLEEYLTVVEGMPAEYVDGAEKSREKERRKVARDEKLSAQHREHEARMARALERAAAPVFKKTGKPLMFRSAPPQRKKVVQADDRNDEEAELEAYLAQDMI</sequence>
<dbReference type="InterPro" id="IPR051147">
    <property type="entry name" value="CFAP_domain-containing"/>
</dbReference>
<dbReference type="GO" id="GO:0005856">
    <property type="term" value="C:cytoskeleton"/>
    <property type="evidence" value="ECO:0007669"/>
    <property type="project" value="UniProtKB-ARBA"/>
</dbReference>
<protein>
    <recommendedName>
        <fullName evidence="4">DUF4200 domain-containing protein</fullName>
    </recommendedName>
</protein>
<feature type="region of interest" description="Disordered" evidence="3">
    <location>
        <begin position="1"/>
        <end position="28"/>
    </location>
</feature>
<evidence type="ECO:0000256" key="2">
    <source>
        <dbReference type="SAM" id="Coils"/>
    </source>
</evidence>
<evidence type="ECO:0000313" key="6">
    <source>
        <dbReference type="Proteomes" id="UP001165080"/>
    </source>
</evidence>
<gene>
    <name evidence="5" type="primary">PLEST004547</name>
    <name evidence="5" type="ORF">PLESTB_000003700</name>
</gene>
<reference evidence="5 6" key="1">
    <citation type="journal article" date="2023" name="Commun. Biol.">
        <title>Reorganization of the ancestral sex-determining regions during the evolution of trioecy in Pleodorina starrii.</title>
        <authorList>
            <person name="Takahashi K."/>
            <person name="Suzuki S."/>
            <person name="Kawai-Toyooka H."/>
            <person name="Yamamoto K."/>
            <person name="Hamaji T."/>
            <person name="Ootsuki R."/>
            <person name="Yamaguchi H."/>
            <person name="Kawachi M."/>
            <person name="Higashiyama T."/>
            <person name="Nozaki H."/>
        </authorList>
    </citation>
    <scope>NUCLEOTIDE SEQUENCE [LARGE SCALE GENOMIC DNA]</scope>
    <source>
        <strain evidence="5 6">NIES-4479</strain>
    </source>
</reference>
<dbReference type="PANTHER" id="PTHR21683">
    <property type="entry name" value="COILED-COIL DOMAIN-CONTAINING PROTEIN 42 LIKE-2-LIKE-RELATED"/>
    <property type="match status" value="1"/>
</dbReference>
<organism evidence="5 6">
    <name type="scientific">Pleodorina starrii</name>
    <dbReference type="NCBI Taxonomy" id="330485"/>
    <lineage>
        <taxon>Eukaryota</taxon>
        <taxon>Viridiplantae</taxon>
        <taxon>Chlorophyta</taxon>
        <taxon>core chlorophytes</taxon>
        <taxon>Chlorophyceae</taxon>
        <taxon>CS clade</taxon>
        <taxon>Chlamydomonadales</taxon>
        <taxon>Volvocaceae</taxon>
        <taxon>Pleodorina</taxon>
    </lineage>
</organism>
<dbReference type="AlphaFoldDB" id="A0A9W6B7S1"/>
<feature type="region of interest" description="Disordered" evidence="3">
    <location>
        <begin position="554"/>
        <end position="576"/>
    </location>
</feature>
<feature type="coiled-coil region" evidence="2">
    <location>
        <begin position="125"/>
        <end position="226"/>
    </location>
</feature>
<keyword evidence="1 2" id="KW-0175">Coiled coil</keyword>
<feature type="compositionally biased region" description="Polar residues" evidence="3">
    <location>
        <begin position="94"/>
        <end position="104"/>
    </location>
</feature>
<feature type="compositionally biased region" description="Gly residues" evidence="3">
    <location>
        <begin position="422"/>
        <end position="452"/>
    </location>
</feature>
<feature type="compositionally biased region" description="Polar residues" evidence="3">
    <location>
        <begin position="7"/>
        <end position="17"/>
    </location>
</feature>
<name>A0A9W6B7S1_9CHLO</name>
<comment type="caution">
    <text evidence="5">The sequence shown here is derived from an EMBL/GenBank/DDBJ whole genome shotgun (WGS) entry which is preliminary data.</text>
</comment>
<evidence type="ECO:0000256" key="3">
    <source>
        <dbReference type="SAM" id="MobiDB-lite"/>
    </source>
</evidence>
<dbReference type="PANTHER" id="PTHR21683:SF3">
    <property type="entry name" value="CILIA AND FLAGELLA ASSOCIATED PROTEIN 100"/>
    <property type="match status" value="1"/>
</dbReference>
<evidence type="ECO:0000259" key="4">
    <source>
        <dbReference type="Pfam" id="PF13863"/>
    </source>
</evidence>
<feature type="region of interest" description="Disordered" evidence="3">
    <location>
        <begin position="509"/>
        <end position="533"/>
    </location>
</feature>